<dbReference type="InterPro" id="IPR008670">
    <property type="entry name" value="CoA_reduct_LuxC"/>
</dbReference>
<dbReference type="InterPro" id="IPR016161">
    <property type="entry name" value="Ald_DH/histidinol_DH"/>
</dbReference>
<comment type="caution">
    <text evidence="2">The sequence shown here is derived from an EMBL/GenBank/DDBJ whole genome shotgun (WGS) entry which is preliminary data.</text>
</comment>
<dbReference type="SUPFAM" id="SSF53720">
    <property type="entry name" value="ALDH-like"/>
    <property type="match status" value="1"/>
</dbReference>
<dbReference type="EMBL" id="JAATJB010000002">
    <property type="protein sequence ID" value="NJB96703.1"/>
    <property type="molecule type" value="Genomic_DNA"/>
</dbReference>
<proteinExistence type="predicted"/>
<dbReference type="RefSeq" id="WP_125972866.1">
    <property type="nucleotide sequence ID" value="NZ_BAAADY010000021.1"/>
</dbReference>
<dbReference type="GO" id="GO:0008218">
    <property type="term" value="P:bioluminescence"/>
    <property type="evidence" value="ECO:0007669"/>
    <property type="project" value="InterPro"/>
</dbReference>
<protein>
    <recommendedName>
        <fullName evidence="4">Acyl-CoA reductase LuxC</fullName>
    </recommendedName>
</protein>
<dbReference type="AlphaFoldDB" id="A0A7X5XXC5"/>
<evidence type="ECO:0000313" key="2">
    <source>
        <dbReference type="EMBL" id="NJB96703.1"/>
    </source>
</evidence>
<dbReference type="Proteomes" id="UP000531251">
    <property type="component" value="Unassembled WGS sequence"/>
</dbReference>
<reference evidence="2 3" key="1">
    <citation type="submission" date="2020-03" db="EMBL/GenBank/DDBJ databases">
        <title>Genomic Encyclopedia of Type Strains, Phase IV (KMG-IV): sequencing the most valuable type-strain genomes for metagenomic binning, comparative biology and taxonomic classification.</title>
        <authorList>
            <person name="Goeker M."/>
        </authorList>
    </citation>
    <scope>NUCLEOTIDE SEQUENCE [LARGE SCALE GENOMIC DNA]</scope>
    <source>
        <strain evidence="2 3">DSM 7225</strain>
    </source>
</reference>
<dbReference type="Pfam" id="PF05893">
    <property type="entry name" value="LuxC"/>
    <property type="match status" value="1"/>
</dbReference>
<evidence type="ECO:0000313" key="3">
    <source>
        <dbReference type="Proteomes" id="UP000531251"/>
    </source>
</evidence>
<gene>
    <name evidence="2" type="ORF">GGR89_001003</name>
</gene>
<keyword evidence="1" id="KW-0521">NADP</keyword>
<accession>A0A7X5XXC5</accession>
<dbReference type="GO" id="GO:0003995">
    <property type="term" value="F:acyl-CoA dehydrogenase activity"/>
    <property type="evidence" value="ECO:0007669"/>
    <property type="project" value="InterPro"/>
</dbReference>
<evidence type="ECO:0008006" key="4">
    <source>
        <dbReference type="Google" id="ProtNLM"/>
    </source>
</evidence>
<sequence>MNSLDKVRFVVPEGANIDALLAQRPLAPFDPAVIEFIERLGKALMASPQARRHPELVALGFWARGANIKRMKDRFDAQYPDALRLARGLAFHIAPSNVDTIFVYSLLLSMLAGNVNLVRMSSRAAQQSDLLNDILKQVVEAASARLRGIIGIVRYEHDQSITDAFSRHCDVRVVWGGDGTVELIRKSPLSPGGTELTFPNKYSLAVVDAKAWLANENKTPVARDFVNDSLWFGQMACSSPRALVWRGSADDIAAASTDFWHHVEAGAREANLGWEDAGAVAKLLAEQDNAVSVHASVVPLETNFISVVRCPIALLGEPNGTGGGFFREFHVAALEELGASARRNWQTVASFGVPKGDWQAFLLNAQPQGIDRIVPFGHALNFNAIWDGIDFLTSLTRIVVIDAPQD</sequence>
<evidence type="ECO:0000256" key="1">
    <source>
        <dbReference type="ARBA" id="ARBA00022857"/>
    </source>
</evidence>
<name>A0A7X5XXC5_9SPHN</name>
<keyword evidence="3" id="KW-1185">Reference proteome</keyword>
<organism evidence="2 3">
    <name type="scientific">Sphingomonas trueperi</name>
    <dbReference type="NCBI Taxonomy" id="53317"/>
    <lineage>
        <taxon>Bacteria</taxon>
        <taxon>Pseudomonadati</taxon>
        <taxon>Pseudomonadota</taxon>
        <taxon>Alphaproteobacteria</taxon>
        <taxon>Sphingomonadales</taxon>
        <taxon>Sphingomonadaceae</taxon>
        <taxon>Sphingomonas</taxon>
    </lineage>
</organism>